<dbReference type="InterPro" id="IPR024983">
    <property type="entry name" value="CHAT_dom"/>
</dbReference>
<proteinExistence type="predicted"/>
<dbReference type="Proteomes" id="UP001050975">
    <property type="component" value="Unassembled WGS sequence"/>
</dbReference>
<organism evidence="2 3">
    <name type="scientific">Microseira wollei NIES-4236</name>
    <dbReference type="NCBI Taxonomy" id="2530354"/>
    <lineage>
        <taxon>Bacteria</taxon>
        <taxon>Bacillati</taxon>
        <taxon>Cyanobacteriota</taxon>
        <taxon>Cyanophyceae</taxon>
        <taxon>Oscillatoriophycideae</taxon>
        <taxon>Aerosakkonematales</taxon>
        <taxon>Aerosakkonemataceae</taxon>
        <taxon>Microseira</taxon>
    </lineage>
</organism>
<feature type="domain" description="CHAT" evidence="1">
    <location>
        <begin position="67"/>
        <end position="337"/>
    </location>
</feature>
<protein>
    <submittedName>
        <fullName evidence="2">Tetratricopeptide TPR_2 repeat protein</fullName>
    </submittedName>
</protein>
<reference evidence="2" key="1">
    <citation type="submission" date="2019-10" db="EMBL/GenBank/DDBJ databases">
        <title>Draft genome sequece of Microseira wollei NIES-4236.</title>
        <authorList>
            <person name="Yamaguchi H."/>
            <person name="Suzuki S."/>
            <person name="Kawachi M."/>
        </authorList>
    </citation>
    <scope>NUCLEOTIDE SEQUENCE</scope>
    <source>
        <strain evidence="2">NIES-4236</strain>
    </source>
</reference>
<dbReference type="AlphaFoldDB" id="A0AAV3XFR2"/>
<keyword evidence="3" id="KW-1185">Reference proteome</keyword>
<gene>
    <name evidence="2" type="ORF">MiSe_45070</name>
</gene>
<sequence length="339" mass="38129">MEIDQIDTKAAVIYPIILSDRLEVILSIPNQPLRHYATQLPRQEVEKTLENFYSALFPAYSRDERRQLSKQVYDWLIQPGAADLASNNIKTLVFVPDGLFRNLPMAALYDGKQYLIEKYSVAISPGLQLFPEPLESKEFTVLAAALTEARQGFIALPAVEKEIKQISSEVKAEILLNQQFTRASFQTAIEGKSFPVLHLATHGQFSSNPEETFLLTWEDKIGIKDLDVLFQKSKLGIANPIELLVMSACQTAAGDRRATLGLAGFALRSGARSTLASLWSVNDESTSEMMSEFYRQLTRKDSKISKAEALRKAQLAVWKNPLHNQPYFWASFVLIGNWL</sequence>
<evidence type="ECO:0000313" key="2">
    <source>
        <dbReference type="EMBL" id="GET39735.1"/>
    </source>
</evidence>
<dbReference type="EMBL" id="BLAY01000072">
    <property type="protein sequence ID" value="GET39735.1"/>
    <property type="molecule type" value="Genomic_DNA"/>
</dbReference>
<dbReference type="Pfam" id="PF12770">
    <property type="entry name" value="CHAT"/>
    <property type="match status" value="1"/>
</dbReference>
<evidence type="ECO:0000259" key="1">
    <source>
        <dbReference type="Pfam" id="PF12770"/>
    </source>
</evidence>
<comment type="caution">
    <text evidence="2">The sequence shown here is derived from an EMBL/GenBank/DDBJ whole genome shotgun (WGS) entry which is preliminary data.</text>
</comment>
<evidence type="ECO:0000313" key="3">
    <source>
        <dbReference type="Proteomes" id="UP001050975"/>
    </source>
</evidence>
<accession>A0AAV3XFR2</accession>
<name>A0AAV3XFR2_9CYAN</name>